<evidence type="ECO:0008006" key="4">
    <source>
        <dbReference type="Google" id="ProtNLM"/>
    </source>
</evidence>
<name>A0ABP1RJF6_9HEXA</name>
<feature type="transmembrane region" description="Helical" evidence="1">
    <location>
        <begin position="185"/>
        <end position="216"/>
    </location>
</feature>
<proteinExistence type="predicted"/>
<feature type="transmembrane region" description="Helical" evidence="1">
    <location>
        <begin position="44"/>
        <end position="62"/>
    </location>
</feature>
<evidence type="ECO:0000313" key="2">
    <source>
        <dbReference type="EMBL" id="CAL8129114.1"/>
    </source>
</evidence>
<keyword evidence="1" id="KW-0472">Membrane</keyword>
<keyword evidence="3" id="KW-1185">Reference proteome</keyword>
<dbReference type="Proteomes" id="UP001642540">
    <property type="component" value="Unassembled WGS sequence"/>
</dbReference>
<feature type="transmembrane region" description="Helical" evidence="1">
    <location>
        <begin position="271"/>
        <end position="294"/>
    </location>
</feature>
<evidence type="ECO:0000313" key="3">
    <source>
        <dbReference type="Proteomes" id="UP001642540"/>
    </source>
</evidence>
<feature type="transmembrane region" description="Helical" evidence="1">
    <location>
        <begin position="136"/>
        <end position="158"/>
    </location>
</feature>
<feature type="transmembrane region" description="Helical" evidence="1">
    <location>
        <begin position="82"/>
        <end position="100"/>
    </location>
</feature>
<keyword evidence="1" id="KW-0812">Transmembrane</keyword>
<protein>
    <recommendedName>
        <fullName evidence="4">Odorant receptor</fullName>
    </recommendedName>
</protein>
<dbReference type="EMBL" id="CAXLJM020000076">
    <property type="protein sequence ID" value="CAL8129114.1"/>
    <property type="molecule type" value="Genomic_DNA"/>
</dbReference>
<accession>A0ABP1RJF6</accession>
<reference evidence="2 3" key="1">
    <citation type="submission" date="2024-08" db="EMBL/GenBank/DDBJ databases">
        <authorList>
            <person name="Cucini C."/>
            <person name="Frati F."/>
        </authorList>
    </citation>
    <scope>NUCLEOTIDE SEQUENCE [LARGE SCALE GENOMIC DNA]</scope>
</reference>
<sequence length="392" mass="44567">MSASLGAMNVILALDSMISLRLTVIRETLHVIVNPKNELFRIKFGWNLLKSTLRLLLLYIIWRLSWLFSNWKQHKDMLELGVQVIIFCAINIGYTCLVTLDKSYIKFQFVMNNSWKRLGVETGWPNRHRIPKLPELTIYGMVLCFLGFPLLGIGYPIIVNNDPVQLIAHLCFPTLLNENYLYARLVKAIACAVYGTVSFYGALHTLFLILGATCFLDAITKFSRDIFPSAHTKNKMHTRCDSGVRHDFQQCYILYRQLRILVETGGKGIQLFLQVLIGMGVPLCSFSAFAVLKLGSHMNIIVWGGNALIAPFGVIACFVLVAFASIPNVNSKHYFQTWKRHIHRKYDRKRLASCMELAFNLGAVRRVTHGTALVILHNIVNYTVTLLCMYTS</sequence>
<feature type="transmembrane region" description="Helical" evidence="1">
    <location>
        <begin position="300"/>
        <end position="326"/>
    </location>
</feature>
<gene>
    <name evidence="2" type="ORF">ODALV1_LOCUS22873</name>
</gene>
<comment type="caution">
    <text evidence="2">The sequence shown here is derived from an EMBL/GenBank/DDBJ whole genome shotgun (WGS) entry which is preliminary data.</text>
</comment>
<keyword evidence="1" id="KW-1133">Transmembrane helix</keyword>
<organism evidence="2 3">
    <name type="scientific">Orchesella dallaii</name>
    <dbReference type="NCBI Taxonomy" id="48710"/>
    <lineage>
        <taxon>Eukaryota</taxon>
        <taxon>Metazoa</taxon>
        <taxon>Ecdysozoa</taxon>
        <taxon>Arthropoda</taxon>
        <taxon>Hexapoda</taxon>
        <taxon>Collembola</taxon>
        <taxon>Entomobryomorpha</taxon>
        <taxon>Entomobryoidea</taxon>
        <taxon>Orchesellidae</taxon>
        <taxon>Orchesellinae</taxon>
        <taxon>Orchesella</taxon>
    </lineage>
</organism>
<evidence type="ECO:0000256" key="1">
    <source>
        <dbReference type="SAM" id="Phobius"/>
    </source>
</evidence>